<reference evidence="3" key="1">
    <citation type="submission" date="2020-10" db="EMBL/GenBank/DDBJ databases">
        <title>Diversity and distribution of actinomycetes associated with coral in the coast of Hainan.</title>
        <authorList>
            <person name="Li F."/>
        </authorList>
    </citation>
    <scope>NUCLEOTIDE SEQUENCE</scope>
    <source>
        <strain evidence="3">HNM0983</strain>
    </source>
</reference>
<comment type="similarity">
    <text evidence="1">Belongs to the NAD(P)-dependent epimerase/dehydratase family.</text>
</comment>
<dbReference type="Pfam" id="PF01370">
    <property type="entry name" value="Epimerase"/>
    <property type="match status" value="1"/>
</dbReference>
<proteinExistence type="inferred from homology"/>
<dbReference type="RefSeq" id="WP_193926663.1">
    <property type="nucleotide sequence ID" value="NZ_JADEYC010000004.1"/>
</dbReference>
<dbReference type="SUPFAM" id="SSF51735">
    <property type="entry name" value="NAD(P)-binding Rossmann-fold domains"/>
    <property type="match status" value="1"/>
</dbReference>
<dbReference type="InterPro" id="IPR036291">
    <property type="entry name" value="NAD(P)-bd_dom_sf"/>
</dbReference>
<dbReference type="InterPro" id="IPR001509">
    <property type="entry name" value="Epimerase_deHydtase"/>
</dbReference>
<dbReference type="CDD" id="cd05255">
    <property type="entry name" value="SQD1_like_SDR_e"/>
    <property type="match status" value="1"/>
</dbReference>
<dbReference type="PANTHER" id="PTHR43000">
    <property type="entry name" value="DTDP-D-GLUCOSE 4,6-DEHYDRATASE-RELATED"/>
    <property type="match status" value="1"/>
</dbReference>
<sequence length="395" mass="44134">MRILVLGGDGYLGWPTALHLSDCGHEVAVADNCARRGYDHELGVDSLVPIESMQVRVDAWREVSGRSIEWYFGDLVDAGFTTEMIREFRPDTIVHFGEQRAAPYSMIDRAHAVYTQHNNVVGTLNVLFAIREVDPEIHLVKLGTMGEYGTPNIDIEEGWLDVEHNGRRDRVLFPKKPGSFYHLSKVHDSHNIEFACRVWGLRATDLNQGVVYGQETAQTVRDARLATRFDYDAVFGTVLNRFVIQAVLGHPLTVYGSGSQTRGLIDVRDTVECIRLASESPAVAGEFRVFNQMTESLSVAEIAKVVAGAFEGSASVEQLDNPRVEQAEHYYNVRHTGLVELGLQPHLLSETLIESLFRVAQRYRDRVDVAAMRPSVDWRAPSSPVRVRDDSAAQG</sequence>
<evidence type="ECO:0000259" key="2">
    <source>
        <dbReference type="Pfam" id="PF01370"/>
    </source>
</evidence>
<evidence type="ECO:0000256" key="1">
    <source>
        <dbReference type="ARBA" id="ARBA00007637"/>
    </source>
</evidence>
<evidence type="ECO:0000313" key="3">
    <source>
        <dbReference type="EMBL" id="MBE9373202.1"/>
    </source>
</evidence>
<organism evidence="3 4">
    <name type="scientific">Saccharopolyspora montiporae</name>
    <dbReference type="NCBI Taxonomy" id="2781240"/>
    <lineage>
        <taxon>Bacteria</taxon>
        <taxon>Bacillati</taxon>
        <taxon>Actinomycetota</taxon>
        <taxon>Actinomycetes</taxon>
        <taxon>Pseudonocardiales</taxon>
        <taxon>Pseudonocardiaceae</taxon>
        <taxon>Saccharopolyspora</taxon>
    </lineage>
</organism>
<dbReference type="AlphaFoldDB" id="A0A929B4U2"/>
<feature type="domain" description="NAD-dependent epimerase/dehydratase" evidence="2">
    <location>
        <begin position="3"/>
        <end position="291"/>
    </location>
</feature>
<evidence type="ECO:0000313" key="4">
    <source>
        <dbReference type="Proteomes" id="UP000598360"/>
    </source>
</evidence>
<name>A0A929B4U2_9PSEU</name>
<dbReference type="Gene3D" id="3.90.25.10">
    <property type="entry name" value="UDP-galactose 4-epimerase, domain 1"/>
    <property type="match status" value="1"/>
</dbReference>
<gene>
    <name evidence="3" type="ORF">IQ251_01945</name>
</gene>
<accession>A0A929B4U2</accession>
<comment type="caution">
    <text evidence="3">The sequence shown here is derived from an EMBL/GenBank/DDBJ whole genome shotgun (WGS) entry which is preliminary data.</text>
</comment>
<dbReference type="EMBL" id="JADEYC010000004">
    <property type="protein sequence ID" value="MBE9373202.1"/>
    <property type="molecule type" value="Genomic_DNA"/>
</dbReference>
<dbReference type="Proteomes" id="UP000598360">
    <property type="component" value="Unassembled WGS sequence"/>
</dbReference>
<protein>
    <submittedName>
        <fullName evidence="3">NAD-dependent epimerase/dehydratase family protein</fullName>
    </submittedName>
</protein>
<keyword evidence="4" id="KW-1185">Reference proteome</keyword>
<dbReference type="Gene3D" id="3.40.50.720">
    <property type="entry name" value="NAD(P)-binding Rossmann-like Domain"/>
    <property type="match status" value="1"/>
</dbReference>